<dbReference type="Proteomes" id="UP000282876">
    <property type="component" value="Unassembled WGS sequence"/>
</dbReference>
<comment type="caution">
    <text evidence="1">The sequence shown here is derived from an EMBL/GenBank/DDBJ whole genome shotgun (WGS) entry which is preliminary data.</text>
</comment>
<evidence type="ECO:0000313" key="2">
    <source>
        <dbReference type="Proteomes" id="UP000282876"/>
    </source>
</evidence>
<evidence type="ECO:0000313" key="1">
    <source>
        <dbReference type="EMBL" id="RVD90600.1"/>
    </source>
</evidence>
<proteinExistence type="predicted"/>
<dbReference type="OrthoDB" id="2189478at2759"/>
<name>A0A437AHH7_9MICR</name>
<accession>A0A437AHH7</accession>
<dbReference type="AlphaFoldDB" id="A0A437AHH7"/>
<protein>
    <submittedName>
        <fullName evidence="1">Uncharacterized protein</fullName>
    </submittedName>
</protein>
<sequence length="259" mass="30898">MWVCCICIFIIIVIYKLFNKKRECHKSDILIRSCIKECLNLLNLIGLEKLLGKKSEKMFTNLILIYHKELYKDEIFDDICFSLDRNKLKMKNLFGDILLKFIESIKFDQCGTRNLEILLDETEFPKYLLKNKLIYETFLTNKVLYDNVIKYYVEFPLFNYKKNFLYTFLNGRIVNIFNTQLQKEDLILPDTIIMILVNNVQLKDVSDYNPIRLTSYLYNFFCLGGVHNDKAFICFYDSIKKLEKNGILSFIVYKRNICD</sequence>
<organism evidence="1 2">
    <name type="scientific">Tubulinosema ratisbonensis</name>
    <dbReference type="NCBI Taxonomy" id="291195"/>
    <lineage>
        <taxon>Eukaryota</taxon>
        <taxon>Fungi</taxon>
        <taxon>Fungi incertae sedis</taxon>
        <taxon>Microsporidia</taxon>
        <taxon>Tubulinosematoidea</taxon>
        <taxon>Tubulinosematidae</taxon>
        <taxon>Tubulinosema</taxon>
    </lineage>
</organism>
<dbReference type="EMBL" id="RCSS01000832">
    <property type="protein sequence ID" value="RVD90600.1"/>
    <property type="molecule type" value="Genomic_DNA"/>
</dbReference>
<keyword evidence="2" id="KW-1185">Reference proteome</keyword>
<dbReference type="VEuPathDB" id="MicrosporidiaDB:TUBRATIS_29660"/>
<reference evidence="1 2" key="1">
    <citation type="submission" date="2018-10" db="EMBL/GenBank/DDBJ databases">
        <title>Draft genome sequence of the microsporidian Tubulinosema ratisbonensis.</title>
        <authorList>
            <person name="Polonais V."/>
            <person name="Peyretaillade E."/>
            <person name="Niehus S."/>
            <person name="Wawrzyniak I."/>
            <person name="Franchet A."/>
            <person name="Gaspin C."/>
            <person name="Reichstadt M."/>
            <person name="Belser C."/>
            <person name="Labadie K."/>
            <person name="Delbac F."/>
            <person name="Ferrandon D."/>
        </authorList>
    </citation>
    <scope>NUCLEOTIDE SEQUENCE [LARGE SCALE GENOMIC DNA]</scope>
    <source>
        <strain evidence="1 2">Franzen</strain>
    </source>
</reference>
<gene>
    <name evidence="1" type="ORF">TUBRATIS_29660</name>
</gene>